<evidence type="ECO:0000313" key="1">
    <source>
        <dbReference type="EMBL" id="KAH7941170.1"/>
    </source>
</evidence>
<keyword evidence="2" id="KW-1185">Reference proteome</keyword>
<proteinExistence type="predicted"/>
<protein>
    <submittedName>
        <fullName evidence="1">Uncharacterized protein</fullName>
    </submittedName>
</protein>
<name>A0ACB8CEG1_DERSI</name>
<dbReference type="EMBL" id="CM023476">
    <property type="protein sequence ID" value="KAH7941170.1"/>
    <property type="molecule type" value="Genomic_DNA"/>
</dbReference>
<comment type="caution">
    <text evidence="1">The sequence shown here is derived from an EMBL/GenBank/DDBJ whole genome shotgun (WGS) entry which is preliminary data.</text>
</comment>
<organism evidence="1 2">
    <name type="scientific">Dermacentor silvarum</name>
    <name type="common">Tick</name>
    <dbReference type="NCBI Taxonomy" id="543639"/>
    <lineage>
        <taxon>Eukaryota</taxon>
        <taxon>Metazoa</taxon>
        <taxon>Ecdysozoa</taxon>
        <taxon>Arthropoda</taxon>
        <taxon>Chelicerata</taxon>
        <taxon>Arachnida</taxon>
        <taxon>Acari</taxon>
        <taxon>Parasitiformes</taxon>
        <taxon>Ixodida</taxon>
        <taxon>Ixodoidea</taxon>
        <taxon>Ixodidae</taxon>
        <taxon>Rhipicephalinae</taxon>
        <taxon>Dermacentor</taxon>
    </lineage>
</organism>
<dbReference type="Proteomes" id="UP000821865">
    <property type="component" value="Chromosome 7"/>
</dbReference>
<evidence type="ECO:0000313" key="2">
    <source>
        <dbReference type="Proteomes" id="UP000821865"/>
    </source>
</evidence>
<gene>
    <name evidence="1" type="ORF">HPB49_010668</name>
</gene>
<reference evidence="1" key="1">
    <citation type="submission" date="2020-05" db="EMBL/GenBank/DDBJ databases">
        <title>Large-scale comparative analyses of tick genomes elucidate their genetic diversity and vector capacities.</title>
        <authorList>
            <person name="Jia N."/>
            <person name="Wang J."/>
            <person name="Shi W."/>
            <person name="Du L."/>
            <person name="Sun Y."/>
            <person name="Zhan W."/>
            <person name="Jiang J."/>
            <person name="Wang Q."/>
            <person name="Zhang B."/>
            <person name="Ji P."/>
            <person name="Sakyi L.B."/>
            <person name="Cui X."/>
            <person name="Yuan T."/>
            <person name="Jiang B."/>
            <person name="Yang W."/>
            <person name="Lam T.T.-Y."/>
            <person name="Chang Q."/>
            <person name="Ding S."/>
            <person name="Wang X."/>
            <person name="Zhu J."/>
            <person name="Ruan X."/>
            <person name="Zhao L."/>
            <person name="Wei J."/>
            <person name="Que T."/>
            <person name="Du C."/>
            <person name="Cheng J."/>
            <person name="Dai P."/>
            <person name="Han X."/>
            <person name="Huang E."/>
            <person name="Gao Y."/>
            <person name="Liu J."/>
            <person name="Shao H."/>
            <person name="Ye R."/>
            <person name="Li L."/>
            <person name="Wei W."/>
            <person name="Wang X."/>
            <person name="Wang C."/>
            <person name="Yang T."/>
            <person name="Huo Q."/>
            <person name="Li W."/>
            <person name="Guo W."/>
            <person name="Chen H."/>
            <person name="Zhou L."/>
            <person name="Ni X."/>
            <person name="Tian J."/>
            <person name="Zhou Y."/>
            <person name="Sheng Y."/>
            <person name="Liu T."/>
            <person name="Pan Y."/>
            <person name="Xia L."/>
            <person name="Li J."/>
            <person name="Zhao F."/>
            <person name="Cao W."/>
        </authorList>
    </citation>
    <scope>NUCLEOTIDE SEQUENCE</scope>
    <source>
        <strain evidence="1">Dsil-2018</strain>
    </source>
</reference>
<sequence length="1202" mass="135247">MVPTRTAASRQGWCGAYRQRQQGTDACAAPTAALSGVHAYSYRPTLGNNIDFPLGSAASTPQHVRASRGRDTSTHATGVPNPTVVQKHRRRNRCKRKASTINVGFLNLHGARKAAKWGELYTALKSESITLYAVAETHLRNLEEPPIDLEWHWAGCNRTDECRKGGGVGLLWRNTTTWVPMTGSCDEHMWVSGSILDIPVLVGVVYLAVASGQHDGNDRVIHCIIQDVKRWATEREVLLMGDFNGHIHPSDGYQDHNGKILLRCAEELSLEIVNLRADCKGEFTWCARGSRSTIDYALVSAKLAARITQVHIDEAGQFSLGSDHNRLRLSFSASAHQASCVRPQRRPGLYLPNRSVEQVAEDFEQCSKRREAQSYDEFVHALRSVMHEHMVRDRRDAHKPCNPWWDKEVEMAWRARRQANREHRRTVKGLDAEACAAAWALYLEVKHKVQILVQNKIADHNLRLVQSIRMEGKSAAGKFWTYVRSLDRAPPPPPPLIDATTRQPVTELQEYLTRHFSRVFGPPNMDDDCRQCDETTAPPAPSSTEGTMCQDGPCWALSRLTVDRALTRISARTAPGPDDMPARLIKCIGANSREQLAKLLTAVIDGEPVPEDWHKGKVTLILKRGGDASTIQDYRPITVTSVFYRLFARVIKEWLSAWAEAKGLLTELQNGFRPGRRLDDNLFVLTQCAEIARTEKRALLCCFLDVEKAYDNVPHSPLFTCLSDLGMPSKLLYTLRRLYRHNVVTVQLGSAVSKEIAVTKGLRQGCPLSPLLYILYTSRMERALLNSGLGFHLRFSTSSANENHRLPGLAFADDLVIMAENQEDLQTLLDICQVEILRIGLCFSARKSAVVCLAGGLTDPAVLTLGGEPVAICNEYRYLGVTLCAETDKYSFHETTLRQAALRAQRILRRRCLWGCNRFLMIRDLWKLVHVPGLTFANAVTCLSPATREWLERQQREAGRTALGCHGHVANEAVQGDVGWSSFEAREAASKIAYRGRLLFLPRTQWARRVFEYLSATCMRTDWTRRVYHIEKKYGFFGEKIEADTATKWSIEVRRRVKEAETTIWSKEMESKSTLELYRGNKREISAECFYDNSIGSSLLFEARAGALRTLVYRSRFQDTGMCTKCRLCGAEAETQEHLILRCAGLQTAPAEDTDLPRALGFHLLEAEDGNHIANGRNVGRTCAVVATKKRLTEWWTSVRRM</sequence>
<accession>A0ACB8CEG1</accession>